<dbReference type="OrthoDB" id="195446at2759"/>
<evidence type="ECO:0000259" key="3">
    <source>
        <dbReference type="Pfam" id="PF24883"/>
    </source>
</evidence>
<dbReference type="Gene3D" id="3.40.50.300">
    <property type="entry name" value="P-loop containing nucleotide triphosphate hydrolases"/>
    <property type="match status" value="1"/>
</dbReference>
<feature type="chain" id="PRO_5025515302" description="Nephrocystin 3-like N-terminal domain-containing protein" evidence="2">
    <location>
        <begin position="23"/>
        <end position="433"/>
    </location>
</feature>
<dbReference type="InterPro" id="IPR027417">
    <property type="entry name" value="P-loop_NTPase"/>
</dbReference>
<dbReference type="InterPro" id="IPR056884">
    <property type="entry name" value="NPHP3-like_N"/>
</dbReference>
<evidence type="ECO:0000313" key="5">
    <source>
        <dbReference type="Proteomes" id="UP000799778"/>
    </source>
</evidence>
<dbReference type="Proteomes" id="UP000799778">
    <property type="component" value="Unassembled WGS sequence"/>
</dbReference>
<dbReference type="AlphaFoldDB" id="A0A6A5XJE0"/>
<reference evidence="4" key="1">
    <citation type="journal article" date="2020" name="Stud. Mycol.">
        <title>101 Dothideomycetes genomes: a test case for predicting lifestyles and emergence of pathogens.</title>
        <authorList>
            <person name="Haridas S."/>
            <person name="Albert R."/>
            <person name="Binder M."/>
            <person name="Bloem J."/>
            <person name="Labutti K."/>
            <person name="Salamov A."/>
            <person name="Andreopoulos B."/>
            <person name="Baker S."/>
            <person name="Barry K."/>
            <person name="Bills G."/>
            <person name="Bluhm B."/>
            <person name="Cannon C."/>
            <person name="Castanera R."/>
            <person name="Culley D."/>
            <person name="Daum C."/>
            <person name="Ezra D."/>
            <person name="Gonzalez J."/>
            <person name="Henrissat B."/>
            <person name="Kuo A."/>
            <person name="Liang C."/>
            <person name="Lipzen A."/>
            <person name="Lutzoni F."/>
            <person name="Magnuson J."/>
            <person name="Mondo S."/>
            <person name="Nolan M."/>
            <person name="Ohm R."/>
            <person name="Pangilinan J."/>
            <person name="Park H.-J."/>
            <person name="Ramirez L."/>
            <person name="Alfaro M."/>
            <person name="Sun H."/>
            <person name="Tritt A."/>
            <person name="Yoshinaga Y."/>
            <person name="Zwiers L.-H."/>
            <person name="Turgeon B."/>
            <person name="Goodwin S."/>
            <person name="Spatafora J."/>
            <person name="Crous P."/>
            <person name="Grigoriev I."/>
        </authorList>
    </citation>
    <scope>NUCLEOTIDE SEQUENCE</scope>
    <source>
        <strain evidence="4">CBS 175.79</strain>
    </source>
</reference>
<dbReference type="SUPFAM" id="SSF52540">
    <property type="entry name" value="P-loop containing nucleoside triphosphate hydrolases"/>
    <property type="match status" value="1"/>
</dbReference>
<evidence type="ECO:0000256" key="1">
    <source>
        <dbReference type="ARBA" id="ARBA00022737"/>
    </source>
</evidence>
<keyword evidence="5" id="KW-1185">Reference proteome</keyword>
<feature type="domain" description="Nephrocystin 3-like N-terminal" evidence="3">
    <location>
        <begin position="200"/>
        <end position="364"/>
    </location>
</feature>
<dbReference type="Pfam" id="PF24883">
    <property type="entry name" value="NPHP3_N"/>
    <property type="match status" value="1"/>
</dbReference>
<accession>A0A6A5XJE0</accession>
<dbReference type="RefSeq" id="XP_033381412.1">
    <property type="nucleotide sequence ID" value="XM_033523707.1"/>
</dbReference>
<keyword evidence="1" id="KW-0677">Repeat</keyword>
<evidence type="ECO:0000256" key="2">
    <source>
        <dbReference type="SAM" id="SignalP"/>
    </source>
</evidence>
<dbReference type="GeneID" id="54281104"/>
<evidence type="ECO:0000313" key="4">
    <source>
        <dbReference type="EMBL" id="KAF2013073.1"/>
    </source>
</evidence>
<name>A0A6A5XJE0_9PLEO</name>
<organism evidence="4 5">
    <name type="scientific">Aaosphaeria arxii CBS 175.79</name>
    <dbReference type="NCBI Taxonomy" id="1450172"/>
    <lineage>
        <taxon>Eukaryota</taxon>
        <taxon>Fungi</taxon>
        <taxon>Dikarya</taxon>
        <taxon>Ascomycota</taxon>
        <taxon>Pezizomycotina</taxon>
        <taxon>Dothideomycetes</taxon>
        <taxon>Pleosporomycetidae</taxon>
        <taxon>Pleosporales</taxon>
        <taxon>Pleosporales incertae sedis</taxon>
        <taxon>Aaosphaeria</taxon>
    </lineage>
</organism>
<dbReference type="PANTHER" id="PTHR10039:SF15">
    <property type="entry name" value="NACHT DOMAIN-CONTAINING PROTEIN"/>
    <property type="match status" value="1"/>
</dbReference>
<proteinExistence type="predicted"/>
<dbReference type="PANTHER" id="PTHR10039">
    <property type="entry name" value="AMELOGENIN"/>
    <property type="match status" value="1"/>
</dbReference>
<sequence>MEPLSVTASIIAVLQLSTKVLGYLNDVKGASKDRAKCAVEASNVHSLLTNLRFRLEEGSADTPWYTAVRNLGIENGPLDQFKQALECLQTHMKGGGRLRQAGKALVWKFKKEEIAGILQRIERLKTLVEIALQMDHLSKLLQAIRTDTSALQTGVLAMQPQVDEIYQDHVDTKHSKILEWISPSDFPAQQSDIIGRRQEGTGQWFLDAPEFTTWLSEPRGTLFCPGIPGAGKTMVAAIIIDYLLKSAQSSQIGVAYIYCNYKAQEEQDTSSILAAIVKQLVQSRPSLAEPIARLYKQHADKGTKPSLEEIFGVLQEVVAKYPTVYIVVDALDECRGNDGTRSRLLARLQDLQVGEDVRMMATSRSIPEIEDKFQTATKLEIQASNEDVRQYVAGQMYRLPRCIQRDSALQVIVLDKLVDAVDGMYAICVTLAK</sequence>
<keyword evidence="2" id="KW-0732">Signal</keyword>
<gene>
    <name evidence="4" type="ORF">BU24DRAFT_351789</name>
</gene>
<protein>
    <recommendedName>
        <fullName evidence="3">Nephrocystin 3-like N-terminal domain-containing protein</fullName>
    </recommendedName>
</protein>
<dbReference type="EMBL" id="ML978072">
    <property type="protein sequence ID" value="KAF2013073.1"/>
    <property type="molecule type" value="Genomic_DNA"/>
</dbReference>
<feature type="signal peptide" evidence="2">
    <location>
        <begin position="1"/>
        <end position="22"/>
    </location>
</feature>